<dbReference type="PROSITE" id="PS50222">
    <property type="entry name" value="EF_HAND_2"/>
    <property type="match status" value="1"/>
</dbReference>
<dbReference type="InterPro" id="IPR018247">
    <property type="entry name" value="EF_Hand_1_Ca_BS"/>
</dbReference>
<evidence type="ECO:0000256" key="4">
    <source>
        <dbReference type="ARBA" id="ARBA00023136"/>
    </source>
</evidence>
<protein>
    <recommendedName>
        <fullName evidence="6">EF-hand domain-containing protein</fullName>
    </recommendedName>
</protein>
<evidence type="ECO:0000313" key="8">
    <source>
        <dbReference type="Proteomes" id="UP001189429"/>
    </source>
</evidence>
<evidence type="ECO:0000256" key="1">
    <source>
        <dbReference type="ARBA" id="ARBA00004141"/>
    </source>
</evidence>
<feature type="domain" description="EF-hand" evidence="6">
    <location>
        <begin position="428"/>
        <end position="463"/>
    </location>
</feature>
<feature type="non-terminal residue" evidence="7">
    <location>
        <position position="1"/>
    </location>
</feature>
<evidence type="ECO:0000256" key="5">
    <source>
        <dbReference type="SAM" id="Phobius"/>
    </source>
</evidence>
<evidence type="ECO:0000256" key="3">
    <source>
        <dbReference type="ARBA" id="ARBA00022989"/>
    </source>
</evidence>
<feature type="transmembrane region" description="Helical" evidence="5">
    <location>
        <begin position="161"/>
        <end position="179"/>
    </location>
</feature>
<keyword evidence="2 5" id="KW-0812">Transmembrane</keyword>
<dbReference type="InterPro" id="IPR002048">
    <property type="entry name" value="EF_hand_dom"/>
</dbReference>
<keyword evidence="4 5" id="KW-0472">Membrane</keyword>
<sequence length="557" mass="61078">PGGRRRRGPGAGPEQAPALLGGSAAQASALEQLLRRQVQAAEEVLACSKAISNAVHAQTGSVACPVGAAPAGPSARGLGGAVVPALAEPLLGARGGKVARPRLPIAAVGGSPAASASVEQLNDVRDKVEDILSTRRLKVSAATLGEYADSGCCVAAARSPLFHSGTLVMISLNTLWIAIDTDCNTAEFLDEAPVLFQVVDNLFCLFFTFELLVRVLAMRRPRDALRDPWILFDMFLVMMMVLETWILTFFHAAWGLAAGSGALRGGPVLRIFRVMRLTRLARMARLMRSVPELLVLVKGLTVAIRSVTCTLGLLLLVIYCFAVLFVQLLGRKGSVPKNGAQLSGGEELLDGAFSSVPWAMHTLLMQVLCGFDAVFITKLLRVGWMYYLLFLFYALLGYLTILNLLIGILCEVVANVASVEKQAVQWELLEQRVQVLMRQLDLDNSGLLSESEFMELMDKPEVLEELESLGVDVAAFMDFIHFVFKDTNELPERDFLKMLKPFQGENVARVKDLVDVNKFITVSLRNFEQRLFSTLEEHLVSRLARKEWSREGRPETY</sequence>
<dbReference type="InterPro" id="IPR027359">
    <property type="entry name" value="Volt_channel_dom_sf"/>
</dbReference>
<dbReference type="Gene3D" id="1.20.120.350">
    <property type="entry name" value="Voltage-gated potassium channels. Chain C"/>
    <property type="match status" value="1"/>
</dbReference>
<dbReference type="Proteomes" id="UP001189429">
    <property type="component" value="Unassembled WGS sequence"/>
</dbReference>
<evidence type="ECO:0000256" key="2">
    <source>
        <dbReference type="ARBA" id="ARBA00022692"/>
    </source>
</evidence>
<reference evidence="7" key="1">
    <citation type="submission" date="2023-10" db="EMBL/GenBank/DDBJ databases">
        <authorList>
            <person name="Chen Y."/>
            <person name="Shah S."/>
            <person name="Dougan E. K."/>
            <person name="Thang M."/>
            <person name="Chan C."/>
        </authorList>
    </citation>
    <scope>NUCLEOTIDE SEQUENCE [LARGE SCALE GENOMIC DNA]</scope>
</reference>
<feature type="transmembrane region" description="Helical" evidence="5">
    <location>
        <begin position="384"/>
        <end position="409"/>
    </location>
</feature>
<dbReference type="InterPro" id="IPR005821">
    <property type="entry name" value="Ion_trans_dom"/>
</dbReference>
<dbReference type="PROSITE" id="PS00018">
    <property type="entry name" value="EF_HAND_1"/>
    <property type="match status" value="1"/>
</dbReference>
<dbReference type="PANTHER" id="PTHR10037">
    <property type="entry name" value="VOLTAGE-GATED CATION CHANNEL CALCIUM AND SODIUM"/>
    <property type="match status" value="1"/>
</dbReference>
<dbReference type="Gene3D" id="1.10.287.70">
    <property type="match status" value="1"/>
</dbReference>
<gene>
    <name evidence="7" type="ORF">PCOR1329_LOCUS28997</name>
</gene>
<feature type="transmembrane region" description="Helical" evidence="5">
    <location>
        <begin position="293"/>
        <end position="326"/>
    </location>
</feature>
<evidence type="ECO:0000313" key="7">
    <source>
        <dbReference type="EMBL" id="CAK0830323.1"/>
    </source>
</evidence>
<name>A0ABN9SG83_9DINO</name>
<comment type="subcellular location">
    <subcellularLocation>
        <location evidence="1">Membrane</location>
        <topology evidence="1">Multi-pass membrane protein</topology>
    </subcellularLocation>
</comment>
<keyword evidence="3 5" id="KW-1133">Transmembrane helix</keyword>
<dbReference type="SUPFAM" id="SSF81324">
    <property type="entry name" value="Voltage-gated potassium channels"/>
    <property type="match status" value="1"/>
</dbReference>
<feature type="transmembrane region" description="Helical" evidence="5">
    <location>
        <begin position="194"/>
        <end position="217"/>
    </location>
</feature>
<proteinExistence type="predicted"/>
<feature type="transmembrane region" description="Helical" evidence="5">
    <location>
        <begin position="253"/>
        <end position="272"/>
    </location>
</feature>
<dbReference type="InterPro" id="IPR043203">
    <property type="entry name" value="VGCC_Ca_Na"/>
</dbReference>
<keyword evidence="8" id="KW-1185">Reference proteome</keyword>
<dbReference type="PANTHER" id="PTHR10037:SF62">
    <property type="entry name" value="SODIUM CHANNEL PROTEIN 60E"/>
    <property type="match status" value="1"/>
</dbReference>
<dbReference type="EMBL" id="CAUYUJ010010815">
    <property type="protein sequence ID" value="CAK0830323.1"/>
    <property type="molecule type" value="Genomic_DNA"/>
</dbReference>
<feature type="transmembrane region" description="Helical" evidence="5">
    <location>
        <begin position="358"/>
        <end position="377"/>
    </location>
</feature>
<comment type="caution">
    <text evidence="7">The sequence shown here is derived from an EMBL/GenBank/DDBJ whole genome shotgun (WGS) entry which is preliminary data.</text>
</comment>
<dbReference type="Pfam" id="PF00520">
    <property type="entry name" value="Ion_trans"/>
    <property type="match status" value="1"/>
</dbReference>
<accession>A0ABN9SG83</accession>
<organism evidence="7 8">
    <name type="scientific">Prorocentrum cordatum</name>
    <dbReference type="NCBI Taxonomy" id="2364126"/>
    <lineage>
        <taxon>Eukaryota</taxon>
        <taxon>Sar</taxon>
        <taxon>Alveolata</taxon>
        <taxon>Dinophyceae</taxon>
        <taxon>Prorocentrales</taxon>
        <taxon>Prorocentraceae</taxon>
        <taxon>Prorocentrum</taxon>
    </lineage>
</organism>
<feature type="transmembrane region" description="Helical" evidence="5">
    <location>
        <begin position="229"/>
        <end position="247"/>
    </location>
</feature>
<evidence type="ECO:0000259" key="6">
    <source>
        <dbReference type="PROSITE" id="PS50222"/>
    </source>
</evidence>